<evidence type="ECO:0000256" key="1">
    <source>
        <dbReference type="ARBA" id="ARBA00022490"/>
    </source>
</evidence>
<dbReference type="NCBIfam" id="TIGR00250">
    <property type="entry name" value="RNAse_H_YqgF"/>
    <property type="match status" value="1"/>
</dbReference>
<dbReference type="GO" id="GO:0016788">
    <property type="term" value="F:hydrolase activity, acting on ester bonds"/>
    <property type="evidence" value="ECO:0007669"/>
    <property type="project" value="UniProtKB-UniRule"/>
</dbReference>
<evidence type="ECO:0000256" key="4">
    <source>
        <dbReference type="ARBA" id="ARBA00022801"/>
    </source>
</evidence>
<dbReference type="PANTHER" id="PTHR33317:SF4">
    <property type="entry name" value="POLYNUCLEOTIDYL TRANSFERASE, RIBONUCLEASE H-LIKE SUPERFAMILY PROTEIN"/>
    <property type="match status" value="1"/>
</dbReference>
<keyword evidence="1 5" id="KW-0963">Cytoplasm</keyword>
<evidence type="ECO:0000313" key="7">
    <source>
        <dbReference type="EMBL" id="PIS22527.1"/>
    </source>
</evidence>
<keyword evidence="4 5" id="KW-0378">Hydrolase</keyword>
<dbReference type="InterPro" id="IPR005227">
    <property type="entry name" value="YqgF"/>
</dbReference>
<dbReference type="GO" id="GO:0000967">
    <property type="term" value="P:rRNA 5'-end processing"/>
    <property type="evidence" value="ECO:0007669"/>
    <property type="project" value="UniProtKB-UniRule"/>
</dbReference>
<dbReference type="SUPFAM" id="SSF53098">
    <property type="entry name" value="Ribonuclease H-like"/>
    <property type="match status" value="1"/>
</dbReference>
<dbReference type="PANTHER" id="PTHR33317">
    <property type="entry name" value="POLYNUCLEOTIDYL TRANSFERASE, RIBONUCLEASE H-LIKE SUPERFAMILY PROTEIN"/>
    <property type="match status" value="1"/>
</dbReference>
<protein>
    <recommendedName>
        <fullName evidence="5">Putative pre-16S rRNA nuclease</fullName>
        <ecNumber evidence="5">3.1.-.-</ecNumber>
    </recommendedName>
</protein>
<dbReference type="GO" id="GO:0005737">
    <property type="term" value="C:cytoplasm"/>
    <property type="evidence" value="ECO:0007669"/>
    <property type="project" value="UniProtKB-SubCell"/>
</dbReference>
<dbReference type="EMBL" id="PEYU01000026">
    <property type="protein sequence ID" value="PIS22527.1"/>
    <property type="molecule type" value="Genomic_DNA"/>
</dbReference>
<keyword evidence="2 5" id="KW-0690">Ribosome biogenesis</keyword>
<dbReference type="CDD" id="cd16964">
    <property type="entry name" value="YqgF"/>
    <property type="match status" value="1"/>
</dbReference>
<dbReference type="HAMAP" id="MF_00651">
    <property type="entry name" value="Nuclease_YqgF"/>
    <property type="match status" value="1"/>
</dbReference>
<dbReference type="GO" id="GO:0004518">
    <property type="term" value="F:nuclease activity"/>
    <property type="evidence" value="ECO:0007669"/>
    <property type="project" value="UniProtKB-KW"/>
</dbReference>
<sequence length="145" mass="15966">MTQDVESKFTDRFIVGVDFGDVTTGLAQGKNGVVTPVRSVMSKDKMFAVAQILRLAKENKALAVVVGLPLSIDGKETKQSIEVRRFGKILKTRLGIPVLFVDEFGSTNEAIEEAIESELPQKSRKKVDSISATLILKRFFSDEGF</sequence>
<dbReference type="EC" id="3.1.-.-" evidence="5"/>
<dbReference type="SMART" id="SM00732">
    <property type="entry name" value="YqgFc"/>
    <property type="match status" value="1"/>
</dbReference>
<comment type="function">
    <text evidence="5">Could be a nuclease involved in processing of the 5'-end of pre-16S rRNA.</text>
</comment>
<evidence type="ECO:0000256" key="5">
    <source>
        <dbReference type="HAMAP-Rule" id="MF_00651"/>
    </source>
</evidence>
<gene>
    <name evidence="7" type="ORF">COT50_01575</name>
</gene>
<accession>A0A2H0XC53</accession>
<comment type="subcellular location">
    <subcellularLocation>
        <location evidence="5">Cytoplasm</location>
    </subcellularLocation>
</comment>
<comment type="caution">
    <text evidence="7">The sequence shown here is derived from an EMBL/GenBank/DDBJ whole genome shotgun (WGS) entry which is preliminary data.</text>
</comment>
<feature type="domain" description="YqgF/RNase H-like" evidence="6">
    <location>
        <begin position="12"/>
        <end position="110"/>
    </location>
</feature>
<dbReference type="Pfam" id="PF03652">
    <property type="entry name" value="RuvX"/>
    <property type="match status" value="1"/>
</dbReference>
<evidence type="ECO:0000259" key="6">
    <source>
        <dbReference type="SMART" id="SM00732"/>
    </source>
</evidence>
<dbReference type="InterPro" id="IPR012337">
    <property type="entry name" value="RNaseH-like_sf"/>
</dbReference>
<evidence type="ECO:0000313" key="8">
    <source>
        <dbReference type="Proteomes" id="UP000231252"/>
    </source>
</evidence>
<reference evidence="8" key="1">
    <citation type="submission" date="2017-09" db="EMBL/GenBank/DDBJ databases">
        <title>Depth-based differentiation of microbial function through sediment-hosted aquifers and enrichment of novel symbionts in the deep terrestrial subsurface.</title>
        <authorList>
            <person name="Probst A.J."/>
            <person name="Ladd B."/>
            <person name="Jarett J.K."/>
            <person name="Geller-Mcgrath D.E."/>
            <person name="Sieber C.M.K."/>
            <person name="Emerson J.B."/>
            <person name="Anantharaman K."/>
            <person name="Thomas B.C."/>
            <person name="Malmstrom R."/>
            <person name="Stieglmeier M."/>
            <person name="Klingl A."/>
            <person name="Woyke T."/>
            <person name="Ryan C.M."/>
            <person name="Banfield J.F."/>
        </authorList>
    </citation>
    <scope>NUCLEOTIDE SEQUENCE [LARGE SCALE GENOMIC DNA]</scope>
</reference>
<dbReference type="AlphaFoldDB" id="A0A2H0XC53"/>
<organism evidence="7 8">
    <name type="scientific">candidate division WWE3 bacterium CG08_land_8_20_14_0_20_41_10</name>
    <dbReference type="NCBI Taxonomy" id="1975085"/>
    <lineage>
        <taxon>Bacteria</taxon>
        <taxon>Katanobacteria</taxon>
    </lineage>
</organism>
<name>A0A2H0XC53_UNCKA</name>
<keyword evidence="3 5" id="KW-0540">Nuclease</keyword>
<proteinExistence type="inferred from homology"/>
<evidence type="ECO:0000256" key="2">
    <source>
        <dbReference type="ARBA" id="ARBA00022517"/>
    </source>
</evidence>
<comment type="similarity">
    <text evidence="5">Belongs to the YqgF HJR family.</text>
</comment>
<dbReference type="InterPro" id="IPR006641">
    <property type="entry name" value="YqgF/RNaseH-like_dom"/>
</dbReference>
<evidence type="ECO:0000256" key="3">
    <source>
        <dbReference type="ARBA" id="ARBA00022722"/>
    </source>
</evidence>
<dbReference type="InterPro" id="IPR037027">
    <property type="entry name" value="YqgF/RNaseH-like_dom_sf"/>
</dbReference>
<dbReference type="Proteomes" id="UP000231252">
    <property type="component" value="Unassembled WGS sequence"/>
</dbReference>
<dbReference type="Gene3D" id="3.30.420.140">
    <property type="entry name" value="YqgF/RNase H-like domain"/>
    <property type="match status" value="1"/>
</dbReference>